<gene>
    <name evidence="1" type="ORF">RND61_26590</name>
</gene>
<dbReference type="Proteomes" id="UP001250181">
    <property type="component" value="Unassembled WGS sequence"/>
</dbReference>
<organism evidence="1 2">
    <name type="scientific">Streptomyces tamarix</name>
    <dbReference type="NCBI Taxonomy" id="3078565"/>
    <lineage>
        <taxon>Bacteria</taxon>
        <taxon>Bacillati</taxon>
        <taxon>Actinomycetota</taxon>
        <taxon>Actinomycetes</taxon>
        <taxon>Kitasatosporales</taxon>
        <taxon>Streptomycetaceae</taxon>
        <taxon>Streptomyces</taxon>
    </lineage>
</organism>
<accession>A0ABU3QS75</accession>
<reference evidence="1 2" key="1">
    <citation type="submission" date="2023-09" db="EMBL/GenBank/DDBJ databases">
        <title>Streptomyces sp. nov.: A antagonism against Alternaria gaisen Producing Streptochlin, Isolated from Tamarix root soil.</title>
        <authorList>
            <person name="Chen Y."/>
        </authorList>
    </citation>
    <scope>NUCLEOTIDE SEQUENCE [LARGE SCALE GENOMIC DNA]</scope>
    <source>
        <strain evidence="1 2">TRM76323</strain>
    </source>
</reference>
<proteinExistence type="predicted"/>
<protein>
    <submittedName>
        <fullName evidence="1">Uncharacterized protein</fullName>
    </submittedName>
</protein>
<comment type="caution">
    <text evidence="1">The sequence shown here is derived from an EMBL/GenBank/DDBJ whole genome shotgun (WGS) entry which is preliminary data.</text>
</comment>
<dbReference type="RefSeq" id="WP_315880649.1">
    <property type="nucleotide sequence ID" value="NZ_JAWCTQ010000044.1"/>
</dbReference>
<name>A0ABU3QS75_9ACTN</name>
<sequence>MPVADPKGHTRPSVAWRPLNEEAAKQLTKEAACFVWLNLTTGELDVRATDELAASPPWLVAVCWTLRWPVAPLPADRANKLMDEIAPHAQHLINATSTELPDRQRPGTVLYYGAGPALDAIQRCCAATWTDPDRLHANTL</sequence>
<evidence type="ECO:0000313" key="1">
    <source>
        <dbReference type="EMBL" id="MDT9685605.1"/>
    </source>
</evidence>
<evidence type="ECO:0000313" key="2">
    <source>
        <dbReference type="Proteomes" id="UP001250181"/>
    </source>
</evidence>
<keyword evidence="2" id="KW-1185">Reference proteome</keyword>
<dbReference type="EMBL" id="JAWCTQ010000044">
    <property type="protein sequence ID" value="MDT9685605.1"/>
    <property type="molecule type" value="Genomic_DNA"/>
</dbReference>